<accession>A0A392VZ24</accession>
<dbReference type="AlphaFoldDB" id="A0A392VZ24"/>
<sequence length="37" mass="4165">MQMMQEGLKDEVVVIVVLLVKAIDQTPSVQRKNVLIV</sequence>
<reference evidence="1 2" key="1">
    <citation type="journal article" date="2018" name="Front. Plant Sci.">
        <title>Red Clover (Trifolium pratense) and Zigzag Clover (T. medium) - A Picture of Genomic Similarities and Differences.</title>
        <authorList>
            <person name="Dluhosova J."/>
            <person name="Istvanek J."/>
            <person name="Nedelnik J."/>
            <person name="Repkova J."/>
        </authorList>
    </citation>
    <scope>NUCLEOTIDE SEQUENCE [LARGE SCALE GENOMIC DNA]</scope>
    <source>
        <strain evidence="2">cv. 10/8</strain>
        <tissue evidence="1">Leaf</tissue>
    </source>
</reference>
<comment type="caution">
    <text evidence="1">The sequence shown here is derived from an EMBL/GenBank/DDBJ whole genome shotgun (WGS) entry which is preliminary data.</text>
</comment>
<protein>
    <submittedName>
        <fullName evidence="1">Uncharacterized protein</fullName>
    </submittedName>
</protein>
<name>A0A392VZ24_9FABA</name>
<keyword evidence="2" id="KW-1185">Reference proteome</keyword>
<evidence type="ECO:0000313" key="1">
    <source>
        <dbReference type="EMBL" id="MCI93446.1"/>
    </source>
</evidence>
<evidence type="ECO:0000313" key="2">
    <source>
        <dbReference type="Proteomes" id="UP000265520"/>
    </source>
</evidence>
<dbReference type="Proteomes" id="UP000265520">
    <property type="component" value="Unassembled WGS sequence"/>
</dbReference>
<proteinExistence type="predicted"/>
<dbReference type="EMBL" id="LXQA011329629">
    <property type="protein sequence ID" value="MCI93446.1"/>
    <property type="molecule type" value="Genomic_DNA"/>
</dbReference>
<organism evidence="1 2">
    <name type="scientific">Trifolium medium</name>
    <dbReference type="NCBI Taxonomy" id="97028"/>
    <lineage>
        <taxon>Eukaryota</taxon>
        <taxon>Viridiplantae</taxon>
        <taxon>Streptophyta</taxon>
        <taxon>Embryophyta</taxon>
        <taxon>Tracheophyta</taxon>
        <taxon>Spermatophyta</taxon>
        <taxon>Magnoliopsida</taxon>
        <taxon>eudicotyledons</taxon>
        <taxon>Gunneridae</taxon>
        <taxon>Pentapetalae</taxon>
        <taxon>rosids</taxon>
        <taxon>fabids</taxon>
        <taxon>Fabales</taxon>
        <taxon>Fabaceae</taxon>
        <taxon>Papilionoideae</taxon>
        <taxon>50 kb inversion clade</taxon>
        <taxon>NPAAA clade</taxon>
        <taxon>Hologalegina</taxon>
        <taxon>IRL clade</taxon>
        <taxon>Trifolieae</taxon>
        <taxon>Trifolium</taxon>
    </lineage>
</organism>
<feature type="non-terminal residue" evidence="1">
    <location>
        <position position="37"/>
    </location>
</feature>